<comment type="caution">
    <text evidence="9">The sequence shown here is derived from an EMBL/GenBank/DDBJ whole genome shotgun (WGS) entry which is preliminary data.</text>
</comment>
<dbReference type="InterPro" id="IPR017946">
    <property type="entry name" value="PLC-like_Pdiesterase_TIM-brl"/>
</dbReference>
<keyword evidence="7" id="KW-1133">Transmembrane helix</keyword>
<evidence type="ECO:0000256" key="7">
    <source>
        <dbReference type="SAM" id="Phobius"/>
    </source>
</evidence>
<dbReference type="Pfam" id="PF03009">
    <property type="entry name" value="GDPD"/>
    <property type="match status" value="1"/>
</dbReference>
<dbReference type="PANTHER" id="PTHR43620">
    <property type="entry name" value="GLYCEROPHOSPHORYL DIESTER PHOSPHODIESTERASE"/>
    <property type="match status" value="1"/>
</dbReference>
<accession>A0A507EZR8</accession>
<evidence type="ECO:0000259" key="8">
    <source>
        <dbReference type="PROSITE" id="PS51704"/>
    </source>
</evidence>
<reference evidence="9 10" key="1">
    <citation type="journal article" date="2019" name="Sci. Rep.">
        <title>Comparative genomics of chytrid fungi reveal insights into the obligate biotrophic and pathogenic lifestyle of Synchytrium endobioticum.</title>
        <authorList>
            <person name="van de Vossenberg B.T.L.H."/>
            <person name="Warris S."/>
            <person name="Nguyen H.D.T."/>
            <person name="van Gent-Pelzer M.P.E."/>
            <person name="Joly D.L."/>
            <person name="van de Geest H.C."/>
            <person name="Bonants P.J.M."/>
            <person name="Smith D.S."/>
            <person name="Levesque C.A."/>
            <person name="van der Lee T.A.J."/>
        </authorList>
    </citation>
    <scope>NUCLEOTIDE SEQUENCE [LARGE SCALE GENOMIC DNA]</scope>
    <source>
        <strain evidence="9 10">CBS 675.73</strain>
    </source>
</reference>
<protein>
    <recommendedName>
        <fullName evidence="2">glycerophosphodiester phosphodiesterase</fullName>
        <ecNumber evidence="2">3.1.4.46</ecNumber>
    </recommendedName>
</protein>
<gene>
    <name evidence="9" type="ORF">CcCBS67573_g06862</name>
</gene>
<keyword evidence="4" id="KW-0319">Glycerol metabolism</keyword>
<name>A0A507EZR8_9FUNG</name>
<dbReference type="EC" id="3.1.4.46" evidence="2"/>
<dbReference type="Gene3D" id="3.20.20.190">
    <property type="entry name" value="Phosphatidylinositol (PI) phosphodiesterase"/>
    <property type="match status" value="1"/>
</dbReference>
<evidence type="ECO:0000256" key="5">
    <source>
        <dbReference type="ARBA" id="ARBA00022801"/>
    </source>
</evidence>
<feature type="transmembrane region" description="Helical" evidence="7">
    <location>
        <begin position="12"/>
        <end position="34"/>
    </location>
</feature>
<dbReference type="GO" id="GO:0006071">
    <property type="term" value="P:glycerol metabolic process"/>
    <property type="evidence" value="ECO:0007669"/>
    <property type="project" value="UniProtKB-KW"/>
</dbReference>
<keyword evidence="10" id="KW-1185">Reference proteome</keyword>
<dbReference type="STRING" id="246404.A0A507EZR8"/>
<dbReference type="PANTHER" id="PTHR43620:SF7">
    <property type="entry name" value="GLYCEROPHOSPHODIESTER PHOSPHODIESTERASE GDPD5-RELATED"/>
    <property type="match status" value="1"/>
</dbReference>
<evidence type="ECO:0000313" key="10">
    <source>
        <dbReference type="Proteomes" id="UP000320333"/>
    </source>
</evidence>
<evidence type="ECO:0000313" key="9">
    <source>
        <dbReference type="EMBL" id="TPX69493.1"/>
    </source>
</evidence>
<feature type="domain" description="GP-PDE" evidence="8">
    <location>
        <begin position="115"/>
        <end position="436"/>
    </location>
</feature>
<keyword evidence="7" id="KW-0812">Transmembrane</keyword>
<dbReference type="PROSITE" id="PS51704">
    <property type="entry name" value="GP_PDE"/>
    <property type="match status" value="1"/>
</dbReference>
<dbReference type="SUPFAM" id="SSF51695">
    <property type="entry name" value="PLC-like phosphodiesterases"/>
    <property type="match status" value="1"/>
</dbReference>
<dbReference type="GO" id="GO:0008889">
    <property type="term" value="F:glycerophosphodiester phosphodiesterase activity"/>
    <property type="evidence" value="ECO:0007669"/>
    <property type="project" value="UniProtKB-EC"/>
</dbReference>
<keyword evidence="3" id="KW-0732">Signal</keyword>
<evidence type="ECO:0000256" key="4">
    <source>
        <dbReference type="ARBA" id="ARBA00022798"/>
    </source>
</evidence>
<keyword evidence="5" id="KW-0378">Hydrolase</keyword>
<sequence>MSEDDKKKPVSPIAVGAICLLAGAGIGAVITYFATKGSSNTASSSSAAVSATSNGTAPSVFVPGWMAERTFHTDAIVCPWTTTPLNDTDCQFRRSEITRMRDAISLCADPLARNMETIGHRGAALVAPEETIKSFQIAVDSGAAFIECDAAVTKEMDLVCRHGVCDLHFTTDILQRPELAAKCSKPFTPASNGTKASASCCTYDFTVDEMMQLCATMESQVNGDATRAQDYITGQPPFRSIGVAKGECPKMVTMKEYLSFARSNNVNVIPELKDTTENATQVFLATKNATIATLADKFAQYLKDANFTAPFDKNFKDAGKKGNLGVMQTFDRRVAKIWKQNNKALPVLYLLETPMNSTTTEKDCASPADCGSPDVLRDLMQAGVEIFSPAMNSFVAAENHRFVEHQYSKDMKAIAADLGLKDKVFFGSWSLERSGCVSQYGNATFNAAPGLGSIGGCGFYYSSVEGEASFGQHEDSLLMMDALFTKAGIVGLFSDFPATVSMYSNCVLNKK</sequence>
<dbReference type="GO" id="GO:0006629">
    <property type="term" value="P:lipid metabolic process"/>
    <property type="evidence" value="ECO:0007669"/>
    <property type="project" value="InterPro"/>
</dbReference>
<dbReference type="OrthoDB" id="1058301at2759"/>
<dbReference type="EMBL" id="QEAP01000316">
    <property type="protein sequence ID" value="TPX69493.1"/>
    <property type="molecule type" value="Genomic_DNA"/>
</dbReference>
<keyword evidence="7" id="KW-0472">Membrane</keyword>
<evidence type="ECO:0000256" key="2">
    <source>
        <dbReference type="ARBA" id="ARBA00012247"/>
    </source>
</evidence>
<dbReference type="AlphaFoldDB" id="A0A507EZR8"/>
<evidence type="ECO:0000256" key="3">
    <source>
        <dbReference type="ARBA" id="ARBA00022729"/>
    </source>
</evidence>
<comment type="similarity">
    <text evidence="1">Belongs to the glycerophosphoryl diester phosphodiesterase family.</text>
</comment>
<proteinExistence type="inferred from homology"/>
<organism evidence="9 10">
    <name type="scientific">Chytriomyces confervae</name>
    <dbReference type="NCBI Taxonomy" id="246404"/>
    <lineage>
        <taxon>Eukaryota</taxon>
        <taxon>Fungi</taxon>
        <taxon>Fungi incertae sedis</taxon>
        <taxon>Chytridiomycota</taxon>
        <taxon>Chytridiomycota incertae sedis</taxon>
        <taxon>Chytridiomycetes</taxon>
        <taxon>Chytridiales</taxon>
        <taxon>Chytriomycetaceae</taxon>
        <taxon>Chytriomyces</taxon>
    </lineage>
</organism>
<dbReference type="Proteomes" id="UP000320333">
    <property type="component" value="Unassembled WGS sequence"/>
</dbReference>
<dbReference type="InterPro" id="IPR030395">
    <property type="entry name" value="GP_PDE_dom"/>
</dbReference>
<comment type="catalytic activity">
    <reaction evidence="6">
        <text>a sn-glycero-3-phosphodiester + H2O = an alcohol + sn-glycerol 3-phosphate + H(+)</text>
        <dbReference type="Rhea" id="RHEA:12969"/>
        <dbReference type="ChEBI" id="CHEBI:15377"/>
        <dbReference type="ChEBI" id="CHEBI:15378"/>
        <dbReference type="ChEBI" id="CHEBI:30879"/>
        <dbReference type="ChEBI" id="CHEBI:57597"/>
        <dbReference type="ChEBI" id="CHEBI:83408"/>
        <dbReference type="EC" id="3.1.4.46"/>
    </reaction>
</comment>
<evidence type="ECO:0000256" key="1">
    <source>
        <dbReference type="ARBA" id="ARBA00007277"/>
    </source>
</evidence>
<evidence type="ECO:0000256" key="6">
    <source>
        <dbReference type="ARBA" id="ARBA00047512"/>
    </source>
</evidence>